<dbReference type="InterPro" id="IPR000873">
    <property type="entry name" value="AMP-dep_synth/lig_dom"/>
</dbReference>
<evidence type="ECO:0000259" key="1">
    <source>
        <dbReference type="Pfam" id="PF00501"/>
    </source>
</evidence>
<dbReference type="SUPFAM" id="SSF56801">
    <property type="entry name" value="Acetyl-CoA synthetase-like"/>
    <property type="match status" value="1"/>
</dbReference>
<reference evidence="3 4" key="1">
    <citation type="submission" date="2017-09" db="EMBL/GenBank/DDBJ databases">
        <title>Depth-based differentiation of microbial function through sediment-hosted aquifers and enrichment of novel symbionts in the deep terrestrial subsurface.</title>
        <authorList>
            <person name="Probst A.J."/>
            <person name="Ladd B."/>
            <person name="Jarett J.K."/>
            <person name="Geller-Mcgrath D.E."/>
            <person name="Sieber C.M."/>
            <person name="Emerson J.B."/>
            <person name="Anantharaman K."/>
            <person name="Thomas B.C."/>
            <person name="Malmstrom R."/>
            <person name="Stieglmeier M."/>
            <person name="Klingl A."/>
            <person name="Woyke T."/>
            <person name="Ryan C.M."/>
            <person name="Banfield J.F."/>
        </authorList>
    </citation>
    <scope>NUCLEOTIDE SEQUENCE [LARGE SCALE GENOMIC DNA]</scope>
    <source>
        <strain evidence="3">CG11_big_fil_rev_8_21_14_0_20_39_10</strain>
    </source>
</reference>
<sequence>MLNKNKFQNFSQVLNYWAEKIPNKVFINDLSAGRKYSYSVFNSLVNQTANLLIDQGVKPGDIVSIYLRNSIEFLLIYFASIRIGSIINPIPLSVSKKELRAHLNFIQSKIVFVKDTDFKKESEKYLVYPVKFSSEDSLINRLKQFSANKTSHDLGDNDMAFLYCSSGTTSKPKGIIFDHQGIMNVIASTCRGFGHSGETVHLAILPMAHTSVMHYSLLPALYSGGSYLLAENFMKISRNFWQIIEKYKVSYVQTVPTIIFLLLNINYPDYSRNKIVLPYLACGSAPLPVERQKVFGKKFGLPVVNLYGLSEAGHLTADYPFENRKIGSIGKPFDIVDLKILGDDGQEVPVGETGEIAVKTSGFFRGYYKDEKLYESCLKNGYFCTGDLGRKDKDGWYYFVDRKKDLIVKAGVNISPNLIDEVLIKHQAVVESASVGISDEFFGEVIKSYVVLNPEKEIAEEDLIKYCQAELGRFKSPSKIEFISQLPKTASGKILKRKLRQGEFLKSL</sequence>
<feature type="domain" description="AMP-binding enzyme C-terminal" evidence="2">
    <location>
        <begin position="419"/>
        <end position="493"/>
    </location>
</feature>
<accession>A0A2M6K9M8</accession>
<evidence type="ECO:0000313" key="4">
    <source>
        <dbReference type="Proteomes" id="UP000230869"/>
    </source>
</evidence>
<evidence type="ECO:0008006" key="5">
    <source>
        <dbReference type="Google" id="ProtNLM"/>
    </source>
</evidence>
<name>A0A2M6K9M8_9BACT</name>
<dbReference type="AlphaFoldDB" id="A0A2M6K9M8"/>
<proteinExistence type="predicted"/>
<dbReference type="InterPro" id="IPR042099">
    <property type="entry name" value="ANL_N_sf"/>
</dbReference>
<dbReference type="GO" id="GO:0016405">
    <property type="term" value="F:CoA-ligase activity"/>
    <property type="evidence" value="ECO:0007669"/>
    <property type="project" value="TreeGrafter"/>
</dbReference>
<dbReference type="Pfam" id="PF00501">
    <property type="entry name" value="AMP-binding"/>
    <property type="match status" value="1"/>
</dbReference>
<gene>
    <name evidence="3" type="ORF">COV49_01335</name>
</gene>
<comment type="caution">
    <text evidence="3">The sequence shown here is derived from an EMBL/GenBank/DDBJ whole genome shotgun (WGS) entry which is preliminary data.</text>
</comment>
<feature type="domain" description="AMP-dependent synthetase/ligase" evidence="1">
    <location>
        <begin position="17"/>
        <end position="368"/>
    </location>
</feature>
<dbReference type="Gene3D" id="3.30.300.30">
    <property type="match status" value="1"/>
</dbReference>
<dbReference type="InterPro" id="IPR045851">
    <property type="entry name" value="AMP-bd_C_sf"/>
</dbReference>
<dbReference type="InterPro" id="IPR020845">
    <property type="entry name" value="AMP-binding_CS"/>
</dbReference>
<evidence type="ECO:0000259" key="2">
    <source>
        <dbReference type="Pfam" id="PF13193"/>
    </source>
</evidence>
<dbReference type="Gene3D" id="3.40.50.12780">
    <property type="entry name" value="N-terminal domain of ligase-like"/>
    <property type="match status" value="1"/>
</dbReference>
<dbReference type="PANTHER" id="PTHR24096:SF267">
    <property type="entry name" value="MALONATE--COA LIGASE ACSF3, MITOCHONDRIAL"/>
    <property type="match status" value="1"/>
</dbReference>
<dbReference type="Pfam" id="PF13193">
    <property type="entry name" value="AMP-binding_C"/>
    <property type="match status" value="1"/>
</dbReference>
<dbReference type="EMBL" id="PCWW01000024">
    <property type="protein sequence ID" value="PIR13668.1"/>
    <property type="molecule type" value="Genomic_DNA"/>
</dbReference>
<evidence type="ECO:0000313" key="3">
    <source>
        <dbReference type="EMBL" id="PIR13668.1"/>
    </source>
</evidence>
<dbReference type="InterPro" id="IPR025110">
    <property type="entry name" value="AMP-bd_C"/>
</dbReference>
<protein>
    <recommendedName>
        <fullName evidence="5">Long-chain fatty acid--CoA ligase</fullName>
    </recommendedName>
</protein>
<dbReference type="PROSITE" id="PS00455">
    <property type="entry name" value="AMP_BINDING"/>
    <property type="match status" value="1"/>
</dbReference>
<dbReference type="PANTHER" id="PTHR24096">
    <property type="entry name" value="LONG-CHAIN-FATTY-ACID--COA LIGASE"/>
    <property type="match status" value="1"/>
</dbReference>
<dbReference type="Proteomes" id="UP000230869">
    <property type="component" value="Unassembled WGS sequence"/>
</dbReference>
<organism evidence="3 4">
    <name type="scientific">Candidatus Falkowbacteria bacterium CG11_big_fil_rev_8_21_14_0_20_39_10</name>
    <dbReference type="NCBI Taxonomy" id="1974570"/>
    <lineage>
        <taxon>Bacteria</taxon>
        <taxon>Candidatus Falkowiibacteriota</taxon>
    </lineage>
</organism>